<dbReference type="InterPro" id="IPR048279">
    <property type="entry name" value="MdtK-like"/>
</dbReference>
<feature type="transmembrane region" description="Helical" evidence="10">
    <location>
        <begin position="94"/>
        <end position="112"/>
    </location>
</feature>
<feature type="transmembrane region" description="Helical" evidence="10">
    <location>
        <begin position="195"/>
        <end position="216"/>
    </location>
</feature>
<dbReference type="NCBIfam" id="TIGR00797">
    <property type="entry name" value="matE"/>
    <property type="match status" value="1"/>
</dbReference>
<evidence type="ECO:0000313" key="12">
    <source>
        <dbReference type="Proteomes" id="UP001138961"/>
    </source>
</evidence>
<keyword evidence="5 10" id="KW-0812">Transmembrane</keyword>
<name>A0ABS8BV44_9RHOB</name>
<keyword evidence="3" id="KW-0050">Antiport</keyword>
<feature type="transmembrane region" description="Helical" evidence="10">
    <location>
        <begin position="422"/>
        <end position="443"/>
    </location>
</feature>
<feature type="transmembrane region" description="Helical" evidence="10">
    <location>
        <begin position="242"/>
        <end position="267"/>
    </location>
</feature>
<feature type="transmembrane region" description="Helical" evidence="10">
    <location>
        <begin position="317"/>
        <end position="337"/>
    </location>
</feature>
<sequence>MATVAFTYPDHIRAVVRLGAPLVASNMAQFAIHITDTVMLGWYDVSALAAATLATSLFFVIFIVGAGFAQAVTPLVAAASEADDAQTARRVTRMAVWLSILYAVVVSLPFFWAEPILLAIGQTPEIASAGGAYLGIAILGMIPALIVMTLKSFLVALELTAFILWATIAAAVLNVGVNYMLIFGNFGAPELGIRGAAIASVAMQSGTVVLLIIYILRKLPEYELLRNPFRPDPQIMARVFRLGWPIGITALAEGGLFTASTIMMGWIGKIALASHGIALQLTSLMFMIHIAIGQAATVRAGRALGRGDAVGLRRGAVTAFGLSGLFVLFTIAVFLAVPQSLIALFVDPDDPALPMILPLGASLLALAALFQIVDAAQVIALGVLRGLQDTFIPMIIATISYWVIAIPLSYVMAFTLGWGPQGLWLGLTIGLAFAAVALCWRMLIQRRILPTSSATQGHPHV</sequence>
<dbReference type="PIRSF" id="PIRSF006603">
    <property type="entry name" value="DinF"/>
    <property type="match status" value="1"/>
</dbReference>
<keyword evidence="8 10" id="KW-0472">Membrane</keyword>
<dbReference type="RefSeq" id="WP_226748287.1">
    <property type="nucleotide sequence ID" value="NZ_JAJATZ010000004.1"/>
</dbReference>
<dbReference type="EMBL" id="JAJATZ010000004">
    <property type="protein sequence ID" value="MCB5199577.1"/>
    <property type="molecule type" value="Genomic_DNA"/>
</dbReference>
<feature type="transmembrane region" description="Helical" evidence="10">
    <location>
        <begin position="357"/>
        <end position="384"/>
    </location>
</feature>
<evidence type="ECO:0000256" key="8">
    <source>
        <dbReference type="ARBA" id="ARBA00023136"/>
    </source>
</evidence>
<dbReference type="PANTHER" id="PTHR43298:SF2">
    <property type="entry name" value="FMN_FAD EXPORTER YEEO-RELATED"/>
    <property type="match status" value="1"/>
</dbReference>
<keyword evidence="2" id="KW-0813">Transport</keyword>
<gene>
    <name evidence="11" type="ORF">LGQ03_10020</name>
</gene>
<evidence type="ECO:0000256" key="5">
    <source>
        <dbReference type="ARBA" id="ARBA00022692"/>
    </source>
</evidence>
<comment type="subcellular location">
    <subcellularLocation>
        <location evidence="1">Cell inner membrane</location>
        <topology evidence="1">Multi-pass membrane protein</topology>
    </subcellularLocation>
</comment>
<dbReference type="Pfam" id="PF01554">
    <property type="entry name" value="MatE"/>
    <property type="match status" value="2"/>
</dbReference>
<keyword evidence="7" id="KW-0406">Ion transport</keyword>
<evidence type="ECO:0000256" key="6">
    <source>
        <dbReference type="ARBA" id="ARBA00022989"/>
    </source>
</evidence>
<accession>A0ABS8BV44</accession>
<dbReference type="InterPro" id="IPR050222">
    <property type="entry name" value="MATE_MdtK"/>
</dbReference>
<feature type="transmembrane region" description="Helical" evidence="10">
    <location>
        <begin position="162"/>
        <end position="183"/>
    </location>
</feature>
<evidence type="ECO:0000256" key="7">
    <source>
        <dbReference type="ARBA" id="ARBA00023065"/>
    </source>
</evidence>
<feature type="transmembrane region" description="Helical" evidence="10">
    <location>
        <begin position="132"/>
        <end position="150"/>
    </location>
</feature>
<feature type="transmembrane region" description="Helical" evidence="10">
    <location>
        <begin position="391"/>
        <end position="416"/>
    </location>
</feature>
<evidence type="ECO:0000256" key="1">
    <source>
        <dbReference type="ARBA" id="ARBA00004429"/>
    </source>
</evidence>
<dbReference type="CDD" id="cd13131">
    <property type="entry name" value="MATE_NorM_like"/>
    <property type="match status" value="1"/>
</dbReference>
<evidence type="ECO:0000313" key="11">
    <source>
        <dbReference type="EMBL" id="MCB5199577.1"/>
    </source>
</evidence>
<feature type="transmembrane region" description="Helical" evidence="10">
    <location>
        <begin position="47"/>
        <end position="73"/>
    </location>
</feature>
<evidence type="ECO:0000256" key="4">
    <source>
        <dbReference type="ARBA" id="ARBA00022475"/>
    </source>
</evidence>
<dbReference type="InterPro" id="IPR002528">
    <property type="entry name" value="MATE_fam"/>
</dbReference>
<proteinExistence type="predicted"/>
<reference evidence="11" key="1">
    <citation type="submission" date="2021-10" db="EMBL/GenBank/DDBJ databases">
        <title>Loktanella gaetbuli sp. nov., isolated from a tidal flat.</title>
        <authorList>
            <person name="Park S."/>
            <person name="Yoon J.-H."/>
        </authorList>
    </citation>
    <scope>NUCLEOTIDE SEQUENCE</scope>
    <source>
        <strain evidence="11">TSTF-M6</strain>
    </source>
</reference>
<feature type="transmembrane region" description="Helical" evidence="10">
    <location>
        <begin position="273"/>
        <end position="296"/>
    </location>
</feature>
<evidence type="ECO:0000256" key="2">
    <source>
        <dbReference type="ARBA" id="ARBA00022448"/>
    </source>
</evidence>
<dbReference type="PANTHER" id="PTHR43298">
    <property type="entry name" value="MULTIDRUG RESISTANCE PROTEIN NORM-RELATED"/>
    <property type="match status" value="1"/>
</dbReference>
<comment type="caution">
    <text evidence="11">The sequence shown here is derived from an EMBL/GenBank/DDBJ whole genome shotgun (WGS) entry which is preliminary data.</text>
</comment>
<keyword evidence="4" id="KW-1003">Cell membrane</keyword>
<protein>
    <recommendedName>
        <fullName evidence="9">Multidrug-efflux transporter</fullName>
    </recommendedName>
</protein>
<evidence type="ECO:0000256" key="9">
    <source>
        <dbReference type="ARBA" id="ARBA00031636"/>
    </source>
</evidence>
<organism evidence="11 12">
    <name type="scientific">Loktanella gaetbuli</name>
    <dbReference type="NCBI Taxonomy" id="2881335"/>
    <lineage>
        <taxon>Bacteria</taxon>
        <taxon>Pseudomonadati</taxon>
        <taxon>Pseudomonadota</taxon>
        <taxon>Alphaproteobacteria</taxon>
        <taxon>Rhodobacterales</taxon>
        <taxon>Roseobacteraceae</taxon>
        <taxon>Loktanella</taxon>
    </lineage>
</organism>
<dbReference type="Proteomes" id="UP001138961">
    <property type="component" value="Unassembled WGS sequence"/>
</dbReference>
<keyword evidence="12" id="KW-1185">Reference proteome</keyword>
<keyword evidence="6 10" id="KW-1133">Transmembrane helix</keyword>
<evidence type="ECO:0000256" key="10">
    <source>
        <dbReference type="SAM" id="Phobius"/>
    </source>
</evidence>
<evidence type="ECO:0000256" key="3">
    <source>
        <dbReference type="ARBA" id="ARBA00022449"/>
    </source>
</evidence>